<dbReference type="PANTHER" id="PTHR30590">
    <property type="entry name" value="INNER MEMBRANE PROTEIN"/>
    <property type="match status" value="1"/>
</dbReference>
<dbReference type="AlphaFoldDB" id="A0A395LP69"/>
<feature type="transmembrane region" description="Helical" evidence="1">
    <location>
        <begin position="58"/>
        <end position="74"/>
    </location>
</feature>
<comment type="caution">
    <text evidence="3">The sequence shown here is derived from an EMBL/GenBank/DDBJ whole genome shotgun (WGS) entry which is preliminary data.</text>
</comment>
<dbReference type="EMBL" id="QRBB01000001">
    <property type="protein sequence ID" value="RDS78499.1"/>
    <property type="molecule type" value="Genomic_DNA"/>
</dbReference>
<dbReference type="OrthoDB" id="9807744at2"/>
<feature type="transmembrane region" description="Helical" evidence="1">
    <location>
        <begin position="244"/>
        <end position="264"/>
    </location>
</feature>
<reference evidence="3 4" key="1">
    <citation type="submission" date="2018-07" db="EMBL/GenBank/DDBJ databases">
        <title>Erythrobacter nanhaiensis sp. nov., a novel member of the genus Erythrobacter isolated from the South China Sea.</title>
        <authorList>
            <person name="Chen X."/>
            <person name="Liu J."/>
        </authorList>
    </citation>
    <scope>NUCLEOTIDE SEQUENCE [LARGE SCALE GENOMIC DNA]</scope>
    <source>
        <strain evidence="3 4">S-5</strain>
    </source>
</reference>
<keyword evidence="4" id="KW-1185">Reference proteome</keyword>
<evidence type="ECO:0000313" key="4">
    <source>
        <dbReference type="Proteomes" id="UP000254101"/>
    </source>
</evidence>
<feature type="transmembrane region" description="Helical" evidence="1">
    <location>
        <begin position="7"/>
        <end position="31"/>
    </location>
</feature>
<keyword evidence="1" id="KW-0472">Membrane</keyword>
<evidence type="ECO:0000313" key="3">
    <source>
        <dbReference type="EMBL" id="RDS78499.1"/>
    </source>
</evidence>
<feature type="transmembrane region" description="Helical" evidence="1">
    <location>
        <begin position="318"/>
        <end position="340"/>
    </location>
</feature>
<evidence type="ECO:0000256" key="1">
    <source>
        <dbReference type="SAM" id="Phobius"/>
    </source>
</evidence>
<feature type="domain" description="DUF418" evidence="2">
    <location>
        <begin position="224"/>
        <end position="382"/>
    </location>
</feature>
<feature type="transmembrane region" description="Helical" evidence="1">
    <location>
        <begin position="206"/>
        <end position="223"/>
    </location>
</feature>
<feature type="transmembrane region" description="Helical" evidence="1">
    <location>
        <begin position="86"/>
        <end position="103"/>
    </location>
</feature>
<dbReference type="InterPro" id="IPR052529">
    <property type="entry name" value="Bact_Transport_Assoc"/>
</dbReference>
<feature type="transmembrane region" description="Helical" evidence="1">
    <location>
        <begin position="131"/>
        <end position="153"/>
    </location>
</feature>
<keyword evidence="1" id="KW-0812">Transmembrane</keyword>
<sequence length="389" mass="42101">MVALDALRGIAVAGIALMNVYVFALPSAAYFNPAAAGSESLLDWLVWGLSFVFVEDKFRSLFAMLFGAGVLILLERAEKHGIRAHGVRMLVLFAIGAAHAILLANNDVLRLYAMAGLFLPLFTRLAPMNMLVIAGMLMALHVTGGSLLAWLWASAPPGSQNALYPARAFGAAPDAIAYAQQIGTEGFDERIVRRITRFWNALETQIPGIPSTLAMMLVGAALWQNGLLRGEWPQARAFALARRMALLALPALALCLALDVASGFDAGIVGPIGLFWSIPFDLLLAVGYAALVMGLLTDRASGLRSRLATVGRLSLTNYLLTSLTFALIFYGWGAGLFGALSRWQAFAIAFVPIVLMLVWSPPWLARFGQGPFEWLWRSLASGKPRRLLR</sequence>
<dbReference type="PANTHER" id="PTHR30590:SF2">
    <property type="entry name" value="INNER MEMBRANE PROTEIN"/>
    <property type="match status" value="1"/>
</dbReference>
<evidence type="ECO:0000259" key="2">
    <source>
        <dbReference type="Pfam" id="PF04235"/>
    </source>
</evidence>
<accession>A0A395LP69</accession>
<feature type="transmembrane region" description="Helical" evidence="1">
    <location>
        <begin position="276"/>
        <end position="297"/>
    </location>
</feature>
<dbReference type="Pfam" id="PF04235">
    <property type="entry name" value="DUF418"/>
    <property type="match status" value="1"/>
</dbReference>
<name>A0A395LP69_9SPHN</name>
<organism evidence="3 4">
    <name type="scientific">Alteriqipengyuania lutimaris</name>
    <dbReference type="NCBI Taxonomy" id="1538146"/>
    <lineage>
        <taxon>Bacteria</taxon>
        <taxon>Pseudomonadati</taxon>
        <taxon>Pseudomonadota</taxon>
        <taxon>Alphaproteobacteria</taxon>
        <taxon>Sphingomonadales</taxon>
        <taxon>Erythrobacteraceae</taxon>
        <taxon>Alteriqipengyuania</taxon>
    </lineage>
</organism>
<gene>
    <name evidence="3" type="ORF">DL238_02120</name>
</gene>
<keyword evidence="1" id="KW-1133">Transmembrane helix</keyword>
<dbReference type="InterPro" id="IPR007349">
    <property type="entry name" value="DUF418"/>
</dbReference>
<proteinExistence type="predicted"/>
<protein>
    <submittedName>
        <fullName evidence="3">DUF418 domain-containing protein</fullName>
    </submittedName>
</protein>
<feature type="transmembrane region" description="Helical" evidence="1">
    <location>
        <begin position="346"/>
        <end position="365"/>
    </location>
</feature>
<dbReference type="Proteomes" id="UP000254101">
    <property type="component" value="Unassembled WGS sequence"/>
</dbReference>
<feature type="transmembrane region" description="Helical" evidence="1">
    <location>
        <begin position="109"/>
        <end position="126"/>
    </location>
</feature>